<keyword evidence="3 6" id="KW-0812">Transmembrane</keyword>
<evidence type="ECO:0000256" key="3">
    <source>
        <dbReference type="ARBA" id="ARBA00022692"/>
    </source>
</evidence>
<gene>
    <name evidence="7" type="ORF">Ga0061067_103411</name>
</gene>
<feature type="transmembrane region" description="Helical" evidence="6">
    <location>
        <begin position="42"/>
        <end position="63"/>
    </location>
</feature>
<feature type="transmembrane region" description="Helical" evidence="6">
    <location>
        <begin position="114"/>
        <end position="139"/>
    </location>
</feature>
<dbReference type="Proteomes" id="UP000183900">
    <property type="component" value="Unassembled WGS sequence"/>
</dbReference>
<dbReference type="GO" id="GO:0005886">
    <property type="term" value="C:plasma membrane"/>
    <property type="evidence" value="ECO:0007669"/>
    <property type="project" value="UniProtKB-SubCell"/>
</dbReference>
<feature type="transmembrane region" description="Helical" evidence="6">
    <location>
        <begin position="75"/>
        <end position="93"/>
    </location>
</feature>
<dbReference type="Pfam" id="PF01810">
    <property type="entry name" value="LysE"/>
    <property type="match status" value="1"/>
</dbReference>
<dbReference type="OrthoDB" id="7874789at2"/>
<feature type="transmembrane region" description="Helical" evidence="6">
    <location>
        <begin position="151"/>
        <end position="176"/>
    </location>
</feature>
<feature type="transmembrane region" description="Helical" evidence="6">
    <location>
        <begin position="6"/>
        <end position="30"/>
    </location>
</feature>
<keyword evidence="5 6" id="KW-0472">Membrane</keyword>
<evidence type="ECO:0000256" key="5">
    <source>
        <dbReference type="ARBA" id="ARBA00023136"/>
    </source>
</evidence>
<dbReference type="EMBL" id="CYHE01000003">
    <property type="protein sequence ID" value="CUA95052.1"/>
    <property type="molecule type" value="Genomic_DNA"/>
</dbReference>
<protein>
    <submittedName>
        <fullName evidence="7">Threonine/homoserine/homoserine lactone efflux protein</fullName>
    </submittedName>
</protein>
<feature type="transmembrane region" description="Helical" evidence="6">
    <location>
        <begin position="188"/>
        <end position="210"/>
    </location>
</feature>
<dbReference type="PANTHER" id="PTHR30086">
    <property type="entry name" value="ARGININE EXPORTER PROTEIN ARGO"/>
    <property type="match status" value="1"/>
</dbReference>
<dbReference type="InterPro" id="IPR001123">
    <property type="entry name" value="LeuE-type"/>
</dbReference>
<dbReference type="PANTHER" id="PTHR30086:SF20">
    <property type="entry name" value="ARGININE EXPORTER PROTEIN ARGO-RELATED"/>
    <property type="match status" value="1"/>
</dbReference>
<accession>A0A0K6HVJ4</accession>
<keyword evidence="4 6" id="KW-1133">Transmembrane helix</keyword>
<reference evidence="8" key="1">
    <citation type="submission" date="2015-08" db="EMBL/GenBank/DDBJ databases">
        <authorList>
            <person name="Varghese N."/>
        </authorList>
    </citation>
    <scope>NUCLEOTIDE SEQUENCE [LARGE SCALE GENOMIC DNA]</scope>
    <source>
        <strain evidence="8">DSM 23407</strain>
    </source>
</reference>
<name>A0A0K6HVJ4_9HYPH</name>
<dbReference type="AlphaFoldDB" id="A0A0K6HVJ4"/>
<evidence type="ECO:0000256" key="6">
    <source>
        <dbReference type="SAM" id="Phobius"/>
    </source>
</evidence>
<evidence type="ECO:0000256" key="1">
    <source>
        <dbReference type="ARBA" id="ARBA00004651"/>
    </source>
</evidence>
<dbReference type="GO" id="GO:0015171">
    <property type="term" value="F:amino acid transmembrane transporter activity"/>
    <property type="evidence" value="ECO:0007669"/>
    <property type="project" value="TreeGrafter"/>
</dbReference>
<keyword evidence="8" id="KW-1185">Reference proteome</keyword>
<evidence type="ECO:0000313" key="7">
    <source>
        <dbReference type="EMBL" id="CUA95052.1"/>
    </source>
</evidence>
<comment type="subcellular location">
    <subcellularLocation>
        <location evidence="1">Cell membrane</location>
        <topology evidence="1">Multi-pass membrane protein</topology>
    </subcellularLocation>
</comment>
<sequence>MTPSLSYALLGLAIGVMTSAPVGPVNIMALRRALHRGFRSGFLVGLGAVAADTLFAAAALFGISVVAEFVELHETAIKLVGASVLVVFGIAVLRSHPHMDTQKGKFDHTLLRDALAAFVMTITNPGAMLGFLAIFGSLGDWAPQPGGHLDALSMICGVAAGACLWWAVVAGGASALRDRFTDRWLEMMNQAAGAVLILFAAGILVSLLGVF</sequence>
<evidence type="ECO:0000256" key="2">
    <source>
        <dbReference type="ARBA" id="ARBA00022475"/>
    </source>
</evidence>
<evidence type="ECO:0000313" key="8">
    <source>
        <dbReference type="Proteomes" id="UP000183900"/>
    </source>
</evidence>
<proteinExistence type="predicted"/>
<organism evidence="7 8">
    <name type="scientific">Pannonibacter indicus</name>
    <dbReference type="NCBI Taxonomy" id="466044"/>
    <lineage>
        <taxon>Bacteria</taxon>
        <taxon>Pseudomonadati</taxon>
        <taxon>Pseudomonadota</taxon>
        <taxon>Alphaproteobacteria</taxon>
        <taxon>Hyphomicrobiales</taxon>
        <taxon>Stappiaceae</taxon>
        <taxon>Pannonibacter</taxon>
    </lineage>
</organism>
<evidence type="ECO:0000256" key="4">
    <source>
        <dbReference type="ARBA" id="ARBA00022989"/>
    </source>
</evidence>
<keyword evidence="2" id="KW-1003">Cell membrane</keyword>